<evidence type="ECO:0000313" key="1">
    <source>
        <dbReference type="EMBL" id="GAH58887.1"/>
    </source>
</evidence>
<dbReference type="EMBL" id="BARU01017313">
    <property type="protein sequence ID" value="GAH58887.1"/>
    <property type="molecule type" value="Genomic_DNA"/>
</dbReference>
<name>X1GNX5_9ZZZZ</name>
<dbReference type="AlphaFoldDB" id="X1GNX5"/>
<protein>
    <submittedName>
        <fullName evidence="1">Uncharacterized protein</fullName>
    </submittedName>
</protein>
<sequence>MSLPQYNVNEIVTILKGTNIPTVLAEGKDDISVLRLIEKRVAYSVKEINF</sequence>
<organism evidence="1">
    <name type="scientific">marine sediment metagenome</name>
    <dbReference type="NCBI Taxonomy" id="412755"/>
    <lineage>
        <taxon>unclassified sequences</taxon>
        <taxon>metagenomes</taxon>
        <taxon>ecological metagenomes</taxon>
    </lineage>
</organism>
<reference evidence="1" key="1">
    <citation type="journal article" date="2014" name="Front. Microbiol.">
        <title>High frequency of phylogenetically diverse reductive dehalogenase-homologous genes in deep subseafloor sedimentary metagenomes.</title>
        <authorList>
            <person name="Kawai M."/>
            <person name="Futagami T."/>
            <person name="Toyoda A."/>
            <person name="Takaki Y."/>
            <person name="Nishi S."/>
            <person name="Hori S."/>
            <person name="Arai W."/>
            <person name="Tsubouchi T."/>
            <person name="Morono Y."/>
            <person name="Uchiyama I."/>
            <person name="Ito T."/>
            <person name="Fujiyama A."/>
            <person name="Inagaki F."/>
            <person name="Takami H."/>
        </authorList>
    </citation>
    <scope>NUCLEOTIDE SEQUENCE</scope>
    <source>
        <strain evidence="1">Expedition CK06-06</strain>
    </source>
</reference>
<proteinExistence type="predicted"/>
<comment type="caution">
    <text evidence="1">The sequence shown here is derived from an EMBL/GenBank/DDBJ whole genome shotgun (WGS) entry which is preliminary data.</text>
</comment>
<feature type="non-terminal residue" evidence="1">
    <location>
        <position position="50"/>
    </location>
</feature>
<accession>X1GNX5</accession>
<gene>
    <name evidence="1" type="ORF">S03H2_28728</name>
</gene>